<evidence type="ECO:0000256" key="5">
    <source>
        <dbReference type="ARBA" id="ARBA00022777"/>
    </source>
</evidence>
<evidence type="ECO:0000313" key="14">
    <source>
        <dbReference type="Proteomes" id="UP001239795"/>
    </source>
</evidence>
<dbReference type="InterPro" id="IPR000961">
    <property type="entry name" value="AGC-kinase_C"/>
</dbReference>
<dbReference type="Pfam" id="PF00069">
    <property type="entry name" value="Pkinase"/>
    <property type="match status" value="1"/>
</dbReference>
<dbReference type="GO" id="GO:0005524">
    <property type="term" value="F:ATP binding"/>
    <property type="evidence" value="ECO:0007669"/>
    <property type="project" value="UniProtKB-UniRule"/>
</dbReference>
<feature type="region of interest" description="Disordered" evidence="10">
    <location>
        <begin position="387"/>
        <end position="415"/>
    </location>
</feature>
<feature type="compositionally biased region" description="Basic and acidic residues" evidence="10">
    <location>
        <begin position="388"/>
        <end position="409"/>
    </location>
</feature>
<comment type="catalytic activity">
    <reaction evidence="7">
        <text>L-threonyl-[protein] + ATP = O-phospho-L-threonyl-[protein] + ADP + H(+)</text>
        <dbReference type="Rhea" id="RHEA:46608"/>
        <dbReference type="Rhea" id="RHEA-COMP:11060"/>
        <dbReference type="Rhea" id="RHEA-COMP:11605"/>
        <dbReference type="ChEBI" id="CHEBI:15378"/>
        <dbReference type="ChEBI" id="CHEBI:30013"/>
        <dbReference type="ChEBI" id="CHEBI:30616"/>
        <dbReference type="ChEBI" id="CHEBI:61977"/>
        <dbReference type="ChEBI" id="CHEBI:456216"/>
        <dbReference type="EC" id="2.7.11.1"/>
    </reaction>
</comment>
<evidence type="ECO:0000259" key="11">
    <source>
        <dbReference type="PROSITE" id="PS50011"/>
    </source>
</evidence>
<evidence type="ECO:0000256" key="6">
    <source>
        <dbReference type="ARBA" id="ARBA00022840"/>
    </source>
</evidence>
<evidence type="ECO:0000256" key="3">
    <source>
        <dbReference type="ARBA" id="ARBA00022679"/>
    </source>
</evidence>
<comment type="catalytic activity">
    <reaction evidence="8">
        <text>L-seryl-[protein] + ATP = O-phospho-L-seryl-[protein] + ADP + H(+)</text>
        <dbReference type="Rhea" id="RHEA:17989"/>
        <dbReference type="Rhea" id="RHEA-COMP:9863"/>
        <dbReference type="Rhea" id="RHEA-COMP:11604"/>
        <dbReference type="ChEBI" id="CHEBI:15378"/>
        <dbReference type="ChEBI" id="CHEBI:29999"/>
        <dbReference type="ChEBI" id="CHEBI:30616"/>
        <dbReference type="ChEBI" id="CHEBI:83421"/>
        <dbReference type="ChEBI" id="CHEBI:456216"/>
        <dbReference type="EC" id="2.7.11.1"/>
    </reaction>
</comment>
<feature type="binding site" evidence="9">
    <location>
        <position position="243"/>
    </location>
    <ligand>
        <name>ATP</name>
        <dbReference type="ChEBI" id="CHEBI:30616"/>
    </ligand>
</feature>
<evidence type="ECO:0000256" key="1">
    <source>
        <dbReference type="ARBA" id="ARBA00012513"/>
    </source>
</evidence>
<keyword evidence="2" id="KW-0723">Serine/threonine-protein kinase</keyword>
<comment type="caution">
    <text evidence="13">The sequence shown here is derived from an EMBL/GenBank/DDBJ whole genome shotgun (WGS) entry which is preliminary data.</text>
</comment>
<dbReference type="Gene3D" id="1.10.510.10">
    <property type="entry name" value="Transferase(Phosphotransferase) domain 1"/>
    <property type="match status" value="2"/>
</dbReference>
<dbReference type="InterPro" id="IPR008271">
    <property type="entry name" value="Ser/Thr_kinase_AS"/>
</dbReference>
<dbReference type="EC" id="2.7.11.1" evidence="1"/>
<evidence type="ECO:0000256" key="9">
    <source>
        <dbReference type="PROSITE-ProRule" id="PRU10141"/>
    </source>
</evidence>
<feature type="domain" description="AGC-kinase C-terminal" evidence="12">
    <location>
        <begin position="572"/>
        <end position="645"/>
    </location>
</feature>
<dbReference type="PANTHER" id="PTHR24356">
    <property type="entry name" value="SERINE/THREONINE-PROTEIN KINASE"/>
    <property type="match status" value="1"/>
</dbReference>
<keyword evidence="6 9" id="KW-0067">ATP-binding</keyword>
<dbReference type="PROSITE" id="PS00107">
    <property type="entry name" value="PROTEIN_KINASE_ATP"/>
    <property type="match status" value="1"/>
</dbReference>
<proteinExistence type="predicted"/>
<keyword evidence="14" id="KW-1185">Reference proteome</keyword>
<reference evidence="13 14" key="1">
    <citation type="submission" date="2016-10" db="EMBL/GenBank/DDBJ databases">
        <title>The genome sequence of Colletotrichum fioriniae PJ7.</title>
        <authorList>
            <person name="Baroncelli R."/>
        </authorList>
    </citation>
    <scope>NUCLEOTIDE SEQUENCE [LARGE SCALE GENOMIC DNA]</scope>
    <source>
        <strain evidence="13">Col 31</strain>
    </source>
</reference>
<name>A0AAI9XKU0_9PEZI</name>
<keyword evidence="5" id="KW-0418">Kinase</keyword>
<protein>
    <recommendedName>
        <fullName evidence="1">non-specific serine/threonine protein kinase</fullName>
        <ecNumber evidence="1">2.7.11.1</ecNumber>
    </recommendedName>
</protein>
<dbReference type="Proteomes" id="UP001239795">
    <property type="component" value="Unassembled WGS sequence"/>
</dbReference>
<evidence type="ECO:0000256" key="2">
    <source>
        <dbReference type="ARBA" id="ARBA00022527"/>
    </source>
</evidence>
<dbReference type="GO" id="GO:0004674">
    <property type="term" value="F:protein serine/threonine kinase activity"/>
    <property type="evidence" value="ECO:0007669"/>
    <property type="project" value="UniProtKB-KW"/>
</dbReference>
<evidence type="ECO:0000313" key="13">
    <source>
        <dbReference type="EMBL" id="KAK1451659.1"/>
    </source>
</evidence>
<dbReference type="InterPro" id="IPR017441">
    <property type="entry name" value="Protein_kinase_ATP_BS"/>
</dbReference>
<evidence type="ECO:0000256" key="4">
    <source>
        <dbReference type="ARBA" id="ARBA00022741"/>
    </source>
</evidence>
<dbReference type="InterPro" id="IPR000719">
    <property type="entry name" value="Prot_kinase_dom"/>
</dbReference>
<sequence>MHQQVLRSSIVARSNPTLTATAIDPNHTLPTDLSPEVDGQAQHTLWNPRPHLQATPLTHLFKGRYRHHQHLQSSGSARSTRTRNFIHRFMDIRGKPTHKAIQSRPLRYPIAQPVTNHPLEPAAPNPPPDLELELSSAPQYTPWGRLDWNQLSDKQRVHTVEKAAAARIYLETYFEDALSSRPTPREQRIAEHQRNLDHAEMRRGSDLENLETLQILGKGSFGVVKLVWDRCRRQVFAMKVIRKSDMIRSCQEGHLRAERDFLAASENSEWVVPLISSFQDPVNLYLLMDYMPGGDFLGLLIRENILTEARTRFYIAEMILCVEEAHRLGCIHRDVKPDNFLIGADGHLKISDFGLAFDDHWSHDTSYYKWQRQSILALTGVTLDGDGEDQKAARDGGRARRRSSREGSSKHYPPSELLRTKFDGLECPFNVVETNADEIVKVDQLLGWRTAETRRSSARSIVGTSHIGIILYECLYGHTPFLSEKGRHYTKQNILEYRKSLVFPIDGPPVSRVCRQLINDLLQDKDSRLSSPEYRNQDARRSWEKLQGYKKIPSQYVFNNDASEIKAHPWFRGVPWEAIRSSRPEWIPHIQSYADSHYFEEDEPISDWSDSMDSEIVEGSENLDDLRLRFLQYDFEDDVRCLATEFISKPYDSSKLKRFDRDIDDHAFLEDVEKAFLKWYVRRVGRKECKRPRDKLLRDRWVKEEVLQMRKRTAFLGYSWRRKDMASRRPVGTVYPTNS</sequence>
<dbReference type="SMART" id="SM00220">
    <property type="entry name" value="S_TKc"/>
    <property type="match status" value="1"/>
</dbReference>
<evidence type="ECO:0000256" key="10">
    <source>
        <dbReference type="SAM" id="MobiDB-lite"/>
    </source>
</evidence>
<dbReference type="Gene3D" id="3.30.200.20">
    <property type="entry name" value="Phosphorylase Kinase, domain 1"/>
    <property type="match status" value="2"/>
</dbReference>
<organism evidence="13 14">
    <name type="scientific">Colletotrichum melonis</name>
    <dbReference type="NCBI Taxonomy" id="1209925"/>
    <lineage>
        <taxon>Eukaryota</taxon>
        <taxon>Fungi</taxon>
        <taxon>Dikarya</taxon>
        <taxon>Ascomycota</taxon>
        <taxon>Pezizomycotina</taxon>
        <taxon>Sordariomycetes</taxon>
        <taxon>Hypocreomycetidae</taxon>
        <taxon>Glomerellales</taxon>
        <taxon>Glomerellaceae</taxon>
        <taxon>Colletotrichum</taxon>
        <taxon>Colletotrichum acutatum species complex</taxon>
    </lineage>
</organism>
<dbReference type="InterPro" id="IPR011009">
    <property type="entry name" value="Kinase-like_dom_sf"/>
</dbReference>
<dbReference type="EMBL" id="MLGG01000046">
    <property type="protein sequence ID" value="KAK1451659.1"/>
    <property type="molecule type" value="Genomic_DNA"/>
</dbReference>
<dbReference type="InterPro" id="IPR050236">
    <property type="entry name" value="Ser_Thr_kinase_AGC"/>
</dbReference>
<evidence type="ECO:0000256" key="8">
    <source>
        <dbReference type="ARBA" id="ARBA00048679"/>
    </source>
</evidence>
<dbReference type="PROSITE" id="PS00108">
    <property type="entry name" value="PROTEIN_KINASE_ST"/>
    <property type="match status" value="1"/>
</dbReference>
<dbReference type="GO" id="GO:0035556">
    <property type="term" value="P:intracellular signal transduction"/>
    <property type="evidence" value="ECO:0007669"/>
    <property type="project" value="TreeGrafter"/>
</dbReference>
<accession>A0AAI9XKU0</accession>
<feature type="domain" description="Protein kinase" evidence="11">
    <location>
        <begin position="210"/>
        <end position="571"/>
    </location>
</feature>
<keyword evidence="4 9" id="KW-0547">Nucleotide-binding</keyword>
<dbReference type="PROSITE" id="PS51285">
    <property type="entry name" value="AGC_KINASE_CTER"/>
    <property type="match status" value="1"/>
</dbReference>
<gene>
    <name evidence="13" type="ORF">CMEL01_06233</name>
</gene>
<evidence type="ECO:0000256" key="7">
    <source>
        <dbReference type="ARBA" id="ARBA00047899"/>
    </source>
</evidence>
<evidence type="ECO:0000259" key="12">
    <source>
        <dbReference type="PROSITE" id="PS51285"/>
    </source>
</evidence>
<feature type="region of interest" description="Disordered" evidence="10">
    <location>
        <begin position="115"/>
        <end position="135"/>
    </location>
</feature>
<dbReference type="PROSITE" id="PS50011">
    <property type="entry name" value="PROTEIN_KINASE_DOM"/>
    <property type="match status" value="1"/>
</dbReference>
<keyword evidence="3" id="KW-0808">Transferase</keyword>
<dbReference type="SUPFAM" id="SSF56112">
    <property type="entry name" value="Protein kinase-like (PK-like)"/>
    <property type="match status" value="1"/>
</dbReference>
<dbReference type="PANTHER" id="PTHR24356:SF400">
    <property type="entry name" value="SERINE_THREONINE-PROTEIN KINASE CBK1"/>
    <property type="match status" value="1"/>
</dbReference>
<dbReference type="AlphaFoldDB" id="A0AAI9XKU0"/>